<name>A0AAT9EN83_SERMA</name>
<evidence type="ECO:0000313" key="1">
    <source>
        <dbReference type="EMBL" id="BAO34632.1"/>
    </source>
</evidence>
<dbReference type="EMBL" id="AP013063">
    <property type="protein sequence ID" value="BAO34632.1"/>
    <property type="molecule type" value="Genomic_DNA"/>
</dbReference>
<gene>
    <name evidence="1" type="ORF">SM39_2638</name>
</gene>
<accession>A0AAT9EN83</accession>
<sequence>MLRSRVENADKPRMPRQKNVQRLFCLKKQRPQQEDKQQTLFFVKIKYPYPS</sequence>
<dbReference type="AlphaFoldDB" id="A0AAT9EN83"/>
<dbReference type="KEGG" id="smar:SM39_2638"/>
<protein>
    <submittedName>
        <fullName evidence="1">Uncharacterized protein</fullName>
    </submittedName>
</protein>
<reference evidence="1" key="1">
    <citation type="journal article" date="2014" name="Genome Biol. Evol.">
        <title>Genome evolution and plasticity of Serratia marcescens, an important multidrug-resistant nosocomial pathogen.</title>
        <authorList>
            <person name="Iguchi A."/>
            <person name="Nagaya Y."/>
            <person name="Pradel E."/>
            <person name="Ooka T."/>
            <person name="Ogura Y."/>
            <person name="Katsura K."/>
            <person name="Kurokawa K."/>
            <person name="Oshima K."/>
            <person name="Hattori M."/>
            <person name="Parkhill J."/>
            <person name="Sebaihia M."/>
            <person name="Coulthurst S.J."/>
            <person name="Gotoh N."/>
            <person name="Thomson N.R."/>
            <person name="Ewbank J.J."/>
            <person name="Hayashi T."/>
        </authorList>
    </citation>
    <scope>NUCLEOTIDE SEQUENCE</scope>
    <source>
        <strain evidence="1">SM39</strain>
    </source>
</reference>
<proteinExistence type="predicted"/>
<organism evidence="1">
    <name type="scientific">Serratia marcescens SM39</name>
    <dbReference type="NCBI Taxonomy" id="1334564"/>
    <lineage>
        <taxon>Bacteria</taxon>
        <taxon>Pseudomonadati</taxon>
        <taxon>Pseudomonadota</taxon>
        <taxon>Gammaproteobacteria</taxon>
        <taxon>Enterobacterales</taxon>
        <taxon>Yersiniaceae</taxon>
        <taxon>Serratia</taxon>
    </lineage>
</organism>